<name>A0ABW9KKR9_9BACT</name>
<evidence type="ECO:0000256" key="6">
    <source>
        <dbReference type="RuleBase" id="RU003903"/>
    </source>
</evidence>
<dbReference type="GO" id="GO:0004735">
    <property type="term" value="F:pyrroline-5-carboxylate reductase activity"/>
    <property type="evidence" value="ECO:0007669"/>
    <property type="project" value="UniProtKB-EC"/>
</dbReference>
<keyword evidence="4 6" id="KW-0028">Amino-acid biosynthesis</keyword>
<dbReference type="PIRSF" id="PIRSF000193">
    <property type="entry name" value="Pyrrol-5-carb_rd"/>
    <property type="match status" value="1"/>
</dbReference>
<dbReference type="InterPro" id="IPR029036">
    <property type="entry name" value="P5CR_dimer"/>
</dbReference>
<dbReference type="Gene3D" id="3.40.50.720">
    <property type="entry name" value="NAD(P)-binding Rossmann-like Domain"/>
    <property type="match status" value="1"/>
</dbReference>
<keyword evidence="4 6" id="KW-0641">Proline biosynthesis</keyword>
<dbReference type="SUPFAM" id="SSF51735">
    <property type="entry name" value="NAD(P)-binding Rossmann-fold domains"/>
    <property type="match status" value="1"/>
</dbReference>
<dbReference type="InterPro" id="IPR028939">
    <property type="entry name" value="P5C_Rdtase_cat_N"/>
</dbReference>
<dbReference type="Gene3D" id="1.10.3730.10">
    <property type="entry name" value="ProC C-terminal domain-like"/>
    <property type="match status" value="1"/>
</dbReference>
<evidence type="ECO:0000259" key="8">
    <source>
        <dbReference type="Pfam" id="PF14748"/>
    </source>
</evidence>
<feature type="domain" description="Pyrroline-5-carboxylate reductase catalytic N-terminal" evidence="7">
    <location>
        <begin position="21"/>
        <end position="115"/>
    </location>
</feature>
<comment type="pathway">
    <text evidence="4 6">Amino-acid biosynthesis; L-proline biosynthesis; L-proline from L-glutamate 5-semialdehyde: step 1/1.</text>
</comment>
<gene>
    <name evidence="4 9" type="primary">proC</name>
    <name evidence="9" type="ORF">ACK2TP_07230</name>
</gene>
<dbReference type="InterPro" id="IPR008927">
    <property type="entry name" value="6-PGluconate_DH-like_C_sf"/>
</dbReference>
<comment type="caution">
    <text evidence="9">The sequence shown here is derived from an EMBL/GenBank/DDBJ whole genome shotgun (WGS) entry which is preliminary data.</text>
</comment>
<evidence type="ECO:0000259" key="7">
    <source>
        <dbReference type="Pfam" id="PF03807"/>
    </source>
</evidence>
<dbReference type="EC" id="1.5.1.2" evidence="4 5"/>
<proteinExistence type="inferred from homology"/>
<dbReference type="InterPro" id="IPR053790">
    <property type="entry name" value="P5CR-like_CS"/>
</dbReference>
<protein>
    <recommendedName>
        <fullName evidence="4 5">Pyrroline-5-carboxylate reductase</fullName>
        <shortName evidence="4">P5C reductase</shortName>
        <shortName evidence="4">P5CR</shortName>
        <ecNumber evidence="4 5">1.5.1.2</ecNumber>
    </recommendedName>
    <alternativeName>
        <fullName evidence="4">PCA reductase</fullName>
    </alternativeName>
</protein>
<dbReference type="HAMAP" id="MF_01925">
    <property type="entry name" value="P5C_reductase"/>
    <property type="match status" value="1"/>
</dbReference>
<dbReference type="EMBL" id="JBJYXY010000001">
    <property type="protein sequence ID" value="MFN2975551.1"/>
    <property type="molecule type" value="Genomic_DNA"/>
</dbReference>
<comment type="similarity">
    <text evidence="1 4 6">Belongs to the pyrroline-5-carboxylate reductase family.</text>
</comment>
<dbReference type="RefSeq" id="WP_263412926.1">
    <property type="nucleotide sequence ID" value="NZ_BAABBH010000001.1"/>
</dbReference>
<sequence>MQEDILTYELPTAPAALPGITVAVLGTGKMGGILLQAFLKNNLLHPEQIRATVAHPDRAHALSAQYSVEVTTDNLEAARAADVILLGVKPIQVPAVVEQIRPALTPDKLLLSFAASVKTSAIEQAAGIDLGVVRAMPNTPAMLAAGITALCSGRFVTPQQMDIAQRIFSTVGRTVIVDEKHMDAVTGLSGSGPAFLYIVIEALAEAGVNVGLPRDVATQLAAQTTYGSARMVLETGYHPALLKDAVTTPAGCTVDGILELEEGGLRVTLIKAVKRATQRARELAAG</sequence>
<keyword evidence="4" id="KW-0963">Cytoplasm</keyword>
<dbReference type="Pfam" id="PF14748">
    <property type="entry name" value="P5CR_dimer"/>
    <property type="match status" value="1"/>
</dbReference>
<evidence type="ECO:0000256" key="4">
    <source>
        <dbReference type="HAMAP-Rule" id="MF_01925"/>
    </source>
</evidence>
<comment type="subcellular location">
    <subcellularLocation>
        <location evidence="4">Cytoplasm</location>
    </subcellularLocation>
</comment>
<dbReference type="PANTHER" id="PTHR11645">
    <property type="entry name" value="PYRROLINE-5-CARBOXYLATE REDUCTASE"/>
    <property type="match status" value="1"/>
</dbReference>
<evidence type="ECO:0000313" key="9">
    <source>
        <dbReference type="EMBL" id="MFN2975551.1"/>
    </source>
</evidence>
<evidence type="ECO:0000256" key="1">
    <source>
        <dbReference type="ARBA" id="ARBA00005525"/>
    </source>
</evidence>
<reference evidence="9 10" key="1">
    <citation type="submission" date="2024-12" db="EMBL/GenBank/DDBJ databases">
        <authorList>
            <person name="Lee Y."/>
        </authorList>
    </citation>
    <scope>NUCLEOTIDE SEQUENCE [LARGE SCALE GENOMIC DNA]</scope>
    <source>
        <strain evidence="9 10">03SUJ4</strain>
    </source>
</reference>
<keyword evidence="3 4" id="KW-0560">Oxidoreductase</keyword>
<dbReference type="Pfam" id="PF03807">
    <property type="entry name" value="F420_oxidored"/>
    <property type="match status" value="1"/>
</dbReference>
<comment type="function">
    <text evidence="4">Catalyzes the reduction of 1-pyrroline-5-carboxylate (PCA) to L-proline.</text>
</comment>
<accession>A0ABW9KKR9</accession>
<comment type="catalytic activity">
    <reaction evidence="4">
        <text>L-proline + NAD(+) = (S)-1-pyrroline-5-carboxylate + NADH + 2 H(+)</text>
        <dbReference type="Rhea" id="RHEA:14105"/>
        <dbReference type="ChEBI" id="CHEBI:15378"/>
        <dbReference type="ChEBI" id="CHEBI:17388"/>
        <dbReference type="ChEBI" id="CHEBI:57540"/>
        <dbReference type="ChEBI" id="CHEBI:57945"/>
        <dbReference type="ChEBI" id="CHEBI:60039"/>
        <dbReference type="EC" id="1.5.1.2"/>
    </reaction>
</comment>
<dbReference type="Proteomes" id="UP001634747">
    <property type="component" value="Unassembled WGS sequence"/>
</dbReference>
<dbReference type="SUPFAM" id="SSF48179">
    <property type="entry name" value="6-phosphogluconate dehydrogenase C-terminal domain-like"/>
    <property type="match status" value="1"/>
</dbReference>
<organism evidence="9 10">
    <name type="scientific">Terriglobus aquaticus</name>
    <dbReference type="NCBI Taxonomy" id="940139"/>
    <lineage>
        <taxon>Bacteria</taxon>
        <taxon>Pseudomonadati</taxon>
        <taxon>Acidobacteriota</taxon>
        <taxon>Terriglobia</taxon>
        <taxon>Terriglobales</taxon>
        <taxon>Acidobacteriaceae</taxon>
        <taxon>Terriglobus</taxon>
    </lineage>
</organism>
<keyword evidence="2 4" id="KW-0521">NADP</keyword>
<feature type="domain" description="Pyrroline-5-carboxylate reductase dimerisation" evidence="8">
    <location>
        <begin position="179"/>
        <end position="283"/>
    </location>
</feature>
<evidence type="ECO:0000313" key="10">
    <source>
        <dbReference type="Proteomes" id="UP001634747"/>
    </source>
</evidence>
<dbReference type="InterPro" id="IPR036291">
    <property type="entry name" value="NAD(P)-bd_dom_sf"/>
</dbReference>
<dbReference type="PANTHER" id="PTHR11645:SF0">
    <property type="entry name" value="PYRROLINE-5-CARBOXYLATE REDUCTASE 3"/>
    <property type="match status" value="1"/>
</dbReference>
<evidence type="ECO:0000256" key="3">
    <source>
        <dbReference type="ARBA" id="ARBA00023002"/>
    </source>
</evidence>
<dbReference type="NCBIfam" id="TIGR00112">
    <property type="entry name" value="proC"/>
    <property type="match status" value="1"/>
</dbReference>
<comment type="catalytic activity">
    <reaction evidence="4 6">
        <text>L-proline + NADP(+) = (S)-1-pyrroline-5-carboxylate + NADPH + 2 H(+)</text>
        <dbReference type="Rhea" id="RHEA:14109"/>
        <dbReference type="ChEBI" id="CHEBI:15378"/>
        <dbReference type="ChEBI" id="CHEBI:17388"/>
        <dbReference type="ChEBI" id="CHEBI:57783"/>
        <dbReference type="ChEBI" id="CHEBI:58349"/>
        <dbReference type="ChEBI" id="CHEBI:60039"/>
        <dbReference type="EC" id="1.5.1.2"/>
    </reaction>
</comment>
<evidence type="ECO:0000256" key="2">
    <source>
        <dbReference type="ARBA" id="ARBA00022857"/>
    </source>
</evidence>
<dbReference type="PROSITE" id="PS00521">
    <property type="entry name" value="P5CR"/>
    <property type="match status" value="1"/>
</dbReference>
<dbReference type="InterPro" id="IPR000304">
    <property type="entry name" value="Pyrroline-COOH_reductase"/>
</dbReference>
<evidence type="ECO:0000256" key="5">
    <source>
        <dbReference type="NCBIfam" id="TIGR00112"/>
    </source>
</evidence>
<keyword evidence="10" id="KW-1185">Reference proteome</keyword>